<name>A0A8S5S5Z0_9CAUD</name>
<sequence length="76" mass="8723">MKQLFNFYLEDCDKNAAIEKLKRLKGGTTKGQLASLLRVMLKQFLLTPDAQVSKNLLEAIDAEYTYSQLKNKRSQL</sequence>
<dbReference type="EMBL" id="BK032536">
    <property type="protein sequence ID" value="DAF46352.1"/>
    <property type="molecule type" value="Genomic_DNA"/>
</dbReference>
<protein>
    <submittedName>
        <fullName evidence="1">Uncharacterized protein</fullName>
    </submittedName>
</protein>
<evidence type="ECO:0000313" key="1">
    <source>
        <dbReference type="EMBL" id="DAF46352.1"/>
    </source>
</evidence>
<accession>A0A8S5S5Z0</accession>
<organism evidence="1">
    <name type="scientific">Podoviridae sp. ctsUe5</name>
    <dbReference type="NCBI Taxonomy" id="2827750"/>
    <lineage>
        <taxon>Viruses</taxon>
        <taxon>Duplodnaviria</taxon>
        <taxon>Heunggongvirae</taxon>
        <taxon>Uroviricota</taxon>
        <taxon>Caudoviricetes</taxon>
    </lineage>
</organism>
<reference evidence="1" key="1">
    <citation type="journal article" date="2021" name="Proc. Natl. Acad. Sci. U.S.A.">
        <title>A Catalog of Tens of Thousands of Viruses from Human Metagenomes Reveals Hidden Associations with Chronic Diseases.</title>
        <authorList>
            <person name="Tisza M.J."/>
            <person name="Buck C.B."/>
        </authorList>
    </citation>
    <scope>NUCLEOTIDE SEQUENCE</scope>
    <source>
        <strain evidence="1">CtsUe5</strain>
    </source>
</reference>
<proteinExistence type="predicted"/>